<keyword evidence="4" id="KW-0547">Nucleotide-binding</keyword>
<dbReference type="CDD" id="cd07781">
    <property type="entry name" value="ASKHA_NBD_FGGY_L-RBK"/>
    <property type="match status" value="1"/>
</dbReference>
<feature type="domain" description="Carbohydrate kinase FGGY N-terminal" evidence="10">
    <location>
        <begin position="82"/>
        <end position="352"/>
    </location>
</feature>
<dbReference type="GO" id="GO:0004370">
    <property type="term" value="F:glycerol kinase activity"/>
    <property type="evidence" value="ECO:0007669"/>
    <property type="project" value="UniProtKB-EC"/>
</dbReference>
<dbReference type="PANTHER" id="PTHR43435">
    <property type="entry name" value="RIBULOKINASE"/>
    <property type="match status" value="1"/>
</dbReference>
<dbReference type="SUPFAM" id="SSF53067">
    <property type="entry name" value="Actin-like ATPase domain"/>
    <property type="match status" value="2"/>
</dbReference>
<dbReference type="EMBL" id="HBGN01022184">
    <property type="protein sequence ID" value="CAD9336191.1"/>
    <property type="molecule type" value="Transcribed_RNA"/>
</dbReference>
<dbReference type="GO" id="GO:0019563">
    <property type="term" value="P:glycerol catabolic process"/>
    <property type="evidence" value="ECO:0007669"/>
    <property type="project" value="UniProtKB-UniPathway"/>
</dbReference>
<dbReference type="GO" id="GO:0019569">
    <property type="term" value="P:L-arabinose catabolic process to D-xylulose 5-phosphate"/>
    <property type="evidence" value="ECO:0007669"/>
    <property type="project" value="InterPro"/>
</dbReference>
<dbReference type="UniPathway" id="UPA00618">
    <property type="reaction ID" value="UER00672"/>
</dbReference>
<evidence type="ECO:0000259" key="10">
    <source>
        <dbReference type="Pfam" id="PF00370"/>
    </source>
</evidence>
<comment type="similarity">
    <text evidence="9">Belongs to the FGGY kinase family.</text>
</comment>
<dbReference type="GO" id="GO:0005524">
    <property type="term" value="F:ATP binding"/>
    <property type="evidence" value="ECO:0007669"/>
    <property type="project" value="UniProtKB-KW"/>
</dbReference>
<evidence type="ECO:0000256" key="8">
    <source>
        <dbReference type="ARBA" id="ARBA00023277"/>
    </source>
</evidence>
<dbReference type="PANTHER" id="PTHR43435:SF4">
    <property type="entry name" value="FGGY CARBOHYDRATE KINASE DOMAIN-CONTAINING PROTEIN"/>
    <property type="match status" value="1"/>
</dbReference>
<evidence type="ECO:0000256" key="2">
    <source>
        <dbReference type="ARBA" id="ARBA00012099"/>
    </source>
</evidence>
<dbReference type="GO" id="GO:0008741">
    <property type="term" value="F:ribulokinase activity"/>
    <property type="evidence" value="ECO:0007669"/>
    <property type="project" value="InterPro"/>
</dbReference>
<comment type="pathway">
    <text evidence="1">Polyol metabolism; glycerol degradation via glycerol kinase pathway; sn-glycerol 3-phosphate from glycerol: step 1/1.</text>
</comment>
<dbReference type="PROSITE" id="PS00445">
    <property type="entry name" value="FGGY_KINASES_2"/>
    <property type="match status" value="1"/>
</dbReference>
<reference evidence="12" key="1">
    <citation type="submission" date="2021-01" db="EMBL/GenBank/DDBJ databases">
        <authorList>
            <person name="Corre E."/>
            <person name="Pelletier E."/>
            <person name="Niang G."/>
            <person name="Scheremetjew M."/>
            <person name="Finn R."/>
            <person name="Kale V."/>
            <person name="Holt S."/>
            <person name="Cochrane G."/>
            <person name="Meng A."/>
            <person name="Brown T."/>
            <person name="Cohen L."/>
        </authorList>
    </citation>
    <scope>NUCLEOTIDE SEQUENCE</scope>
    <source>
        <strain evidence="12">Pop2</strain>
    </source>
</reference>
<organism evidence="12">
    <name type="scientific">Ditylum brightwellii</name>
    <dbReference type="NCBI Taxonomy" id="49249"/>
    <lineage>
        <taxon>Eukaryota</taxon>
        <taxon>Sar</taxon>
        <taxon>Stramenopiles</taxon>
        <taxon>Ochrophyta</taxon>
        <taxon>Bacillariophyta</taxon>
        <taxon>Mediophyceae</taxon>
        <taxon>Lithodesmiophycidae</taxon>
        <taxon>Lithodesmiales</taxon>
        <taxon>Lithodesmiaceae</taxon>
        <taxon>Ditylum</taxon>
    </lineage>
</organism>
<dbReference type="AlphaFoldDB" id="A0A7S2EH22"/>
<evidence type="ECO:0000256" key="3">
    <source>
        <dbReference type="ARBA" id="ARBA00022679"/>
    </source>
</evidence>
<dbReference type="InterPro" id="IPR005929">
    <property type="entry name" value="Ribulokinase"/>
</dbReference>
<keyword evidence="6" id="KW-0067">ATP-binding</keyword>
<dbReference type="Gene3D" id="3.30.420.40">
    <property type="match status" value="2"/>
</dbReference>
<dbReference type="GO" id="GO:0005737">
    <property type="term" value="C:cytoplasm"/>
    <property type="evidence" value="ECO:0007669"/>
    <property type="project" value="TreeGrafter"/>
</dbReference>
<evidence type="ECO:0000259" key="11">
    <source>
        <dbReference type="Pfam" id="PF02782"/>
    </source>
</evidence>
<evidence type="ECO:0000256" key="5">
    <source>
        <dbReference type="ARBA" id="ARBA00022777"/>
    </source>
</evidence>
<sequence>MPMTHAIMFPPRTLIWITLILSYSIYIVKIEASSAATFSPITKSKTTYSTTATLLRISGGDSSNSVDRADGDGDSNTKKRKIVIGVDGGTESIRACCFDAINGNIIGKSHAVPYKTSHPKPGWAEQNPKDWYDNLGAAVKGALASIPSDNGDEHELCAICVDTTCCSVVALDSSNEPLRPCLLWMDARSAPQTKEILDRCKGDPSLLINSGGEGPISAEWLIPKSLWIKQNEPDIWDKASTICEYQDYINFKLTGKMVASSCNAAVRWHWDGEECLREVTNDDNDEERYPGRPLSMYRALGMPELVEKLPHKCLPMGSLVGGLTSEAANDLGLPEGLPVVQGGPDAFVGMIGLGCIYPGQLCLITGSSHLHCVVTAQPNTAPGTWGAYRGAPLQGTNFAEGGQSSTGSVIRWAKALFAGDDTDYKTLDAEAEKLPPGSENLIALDTFQGSRTPVTDPLARGALVGMTLSHTRGHIWRALMEAVCFGTRACVDGLVSAGHECSEIIIAGGATRSPVWLQMHADVTGKPVVLCENADAPLLGCAILASVGAGIHHNVEDAVESMVRRLRRIEPREDVAAEYEKIYENVYVKLSQMARPVMHAIAGLRGGGSNGRKLVKSDGGGHAPM</sequence>
<dbReference type="GO" id="GO:0019150">
    <property type="term" value="F:D-ribulokinase activity"/>
    <property type="evidence" value="ECO:0007669"/>
    <property type="project" value="TreeGrafter"/>
</dbReference>
<proteinExistence type="inferred from homology"/>
<dbReference type="InterPro" id="IPR043129">
    <property type="entry name" value="ATPase_NBD"/>
</dbReference>
<evidence type="ECO:0000256" key="1">
    <source>
        <dbReference type="ARBA" id="ARBA00005190"/>
    </source>
</evidence>
<keyword evidence="5 9" id="KW-0418">Kinase</keyword>
<name>A0A7S2EH22_9STRA</name>
<keyword evidence="3 9" id="KW-0808">Transferase</keyword>
<evidence type="ECO:0000256" key="6">
    <source>
        <dbReference type="ARBA" id="ARBA00022840"/>
    </source>
</evidence>
<dbReference type="InterPro" id="IPR018484">
    <property type="entry name" value="FGGY_N"/>
</dbReference>
<evidence type="ECO:0000313" key="12">
    <source>
        <dbReference type="EMBL" id="CAD9336191.1"/>
    </source>
</evidence>
<dbReference type="InterPro" id="IPR018485">
    <property type="entry name" value="FGGY_C"/>
</dbReference>
<accession>A0A7S2EH22</accession>
<evidence type="ECO:0000256" key="9">
    <source>
        <dbReference type="RuleBase" id="RU003733"/>
    </source>
</evidence>
<dbReference type="Pfam" id="PF02782">
    <property type="entry name" value="FGGY_C"/>
    <property type="match status" value="1"/>
</dbReference>
<evidence type="ECO:0000256" key="7">
    <source>
        <dbReference type="ARBA" id="ARBA00022935"/>
    </source>
</evidence>
<feature type="domain" description="Carbohydrate kinase FGGY C-terminal" evidence="11">
    <location>
        <begin position="363"/>
        <end position="548"/>
    </location>
</feature>
<keyword evidence="8" id="KW-0119">Carbohydrate metabolism</keyword>
<protein>
    <recommendedName>
        <fullName evidence="2">glycerol kinase</fullName>
        <ecNumber evidence="2">2.7.1.30</ecNumber>
    </recommendedName>
</protein>
<dbReference type="EC" id="2.7.1.30" evidence="2"/>
<dbReference type="Pfam" id="PF00370">
    <property type="entry name" value="FGGY_N"/>
    <property type="match status" value="1"/>
</dbReference>
<gene>
    <name evidence="12" type="ORF">DBRI1063_LOCUS14154</name>
</gene>
<dbReference type="InterPro" id="IPR018483">
    <property type="entry name" value="Carb_kinase_FGGY_CS"/>
</dbReference>
<keyword evidence="7" id="KW-0054">Arabinose catabolism</keyword>
<evidence type="ECO:0000256" key="4">
    <source>
        <dbReference type="ARBA" id="ARBA00022741"/>
    </source>
</evidence>